<dbReference type="OrthoDB" id="3691936at2"/>
<proteinExistence type="predicted"/>
<dbReference type="RefSeq" id="WP_133848011.1">
    <property type="nucleotide sequence ID" value="NZ_SNXZ01000001.1"/>
</dbReference>
<dbReference type="Proteomes" id="UP000295444">
    <property type="component" value="Unassembled WGS sequence"/>
</dbReference>
<dbReference type="InterPro" id="IPR006311">
    <property type="entry name" value="TAT_signal"/>
</dbReference>
<evidence type="ECO:0000256" key="3">
    <source>
        <dbReference type="SAM" id="SignalP"/>
    </source>
</evidence>
<dbReference type="AlphaFoldDB" id="A0A4R6SMU3"/>
<name>A0A4R6SMU3_LABRH</name>
<sequence length="339" mass="32868">MRRRFGALAGAGALVLGVAMAGLTATSGTAQASSPIVVGDCSTTIEGTPGQPIQLSTSAVVQPVANIIGAVPILGPPLKKPFTDLFNALPPIPIGGVQNGTTVITGGTIATQVVTQLKKIPLLGPVLGLIVGSVQQTLTSLCGVTVTVANDVGGVAQDGSAAVEQGSTDVQKKLGIPGAGGSGGGGGGGSTGPGGGGSGGGSGAGSGNGPVTQMPHANNPVVGGLGLGDVQLYDPNGLPYNFGRSPMAMYANLPFAQPGLFSPTPGAQYGSSVPGYSPQFGILGGNGQPDGVEAAGHAEALDAPSGDRVAFPVLLAVLALSGVTAALVRTWVLRRTIAS</sequence>
<protein>
    <submittedName>
        <fullName evidence="4">Uncharacterized protein</fullName>
    </submittedName>
</protein>
<feature type="region of interest" description="Disordered" evidence="1">
    <location>
        <begin position="163"/>
        <end position="216"/>
    </location>
</feature>
<feature type="compositionally biased region" description="Gly residues" evidence="1">
    <location>
        <begin position="177"/>
        <end position="208"/>
    </location>
</feature>
<keyword evidence="3" id="KW-0732">Signal</keyword>
<evidence type="ECO:0000313" key="5">
    <source>
        <dbReference type="Proteomes" id="UP000295444"/>
    </source>
</evidence>
<dbReference type="PROSITE" id="PS51318">
    <property type="entry name" value="TAT"/>
    <property type="match status" value="1"/>
</dbReference>
<dbReference type="EMBL" id="SNXZ01000001">
    <property type="protein sequence ID" value="TDQ05221.1"/>
    <property type="molecule type" value="Genomic_DNA"/>
</dbReference>
<feature type="chain" id="PRO_5038950878" evidence="3">
    <location>
        <begin position="22"/>
        <end position="339"/>
    </location>
</feature>
<keyword evidence="2" id="KW-1133">Transmembrane helix</keyword>
<gene>
    <name evidence="4" type="ORF">EV186_1011189</name>
</gene>
<organism evidence="4 5">
    <name type="scientific">Labedaea rhizosphaerae</name>
    <dbReference type="NCBI Taxonomy" id="598644"/>
    <lineage>
        <taxon>Bacteria</taxon>
        <taxon>Bacillati</taxon>
        <taxon>Actinomycetota</taxon>
        <taxon>Actinomycetes</taxon>
        <taxon>Pseudonocardiales</taxon>
        <taxon>Pseudonocardiaceae</taxon>
        <taxon>Labedaea</taxon>
    </lineage>
</organism>
<feature type="signal peptide" evidence="3">
    <location>
        <begin position="1"/>
        <end position="21"/>
    </location>
</feature>
<evidence type="ECO:0000313" key="4">
    <source>
        <dbReference type="EMBL" id="TDQ05221.1"/>
    </source>
</evidence>
<feature type="transmembrane region" description="Helical" evidence="2">
    <location>
        <begin position="309"/>
        <end position="332"/>
    </location>
</feature>
<evidence type="ECO:0000256" key="1">
    <source>
        <dbReference type="SAM" id="MobiDB-lite"/>
    </source>
</evidence>
<comment type="caution">
    <text evidence="4">The sequence shown here is derived from an EMBL/GenBank/DDBJ whole genome shotgun (WGS) entry which is preliminary data.</text>
</comment>
<accession>A0A4R6SMU3</accession>
<keyword evidence="2" id="KW-0472">Membrane</keyword>
<reference evidence="4 5" key="1">
    <citation type="submission" date="2019-03" db="EMBL/GenBank/DDBJ databases">
        <title>Genomic Encyclopedia of Type Strains, Phase IV (KMG-IV): sequencing the most valuable type-strain genomes for metagenomic binning, comparative biology and taxonomic classification.</title>
        <authorList>
            <person name="Goeker M."/>
        </authorList>
    </citation>
    <scope>NUCLEOTIDE SEQUENCE [LARGE SCALE GENOMIC DNA]</scope>
    <source>
        <strain evidence="4 5">DSM 45361</strain>
    </source>
</reference>
<keyword evidence="2" id="KW-0812">Transmembrane</keyword>
<keyword evidence="5" id="KW-1185">Reference proteome</keyword>
<evidence type="ECO:0000256" key="2">
    <source>
        <dbReference type="SAM" id="Phobius"/>
    </source>
</evidence>